<dbReference type="AlphaFoldDB" id="A0A7K1LJ99"/>
<gene>
    <name evidence="1" type="ORF">GMA10_08140</name>
</gene>
<organism evidence="1 2">
    <name type="scientific">Rothia koreensis</name>
    <dbReference type="NCBI Taxonomy" id="592378"/>
    <lineage>
        <taxon>Bacteria</taxon>
        <taxon>Bacillati</taxon>
        <taxon>Actinomycetota</taxon>
        <taxon>Actinomycetes</taxon>
        <taxon>Micrococcales</taxon>
        <taxon>Micrococcaceae</taxon>
        <taxon>Rothia</taxon>
    </lineage>
</organism>
<dbReference type="CDD" id="cd07505">
    <property type="entry name" value="HAD_BPGM-like"/>
    <property type="match status" value="1"/>
</dbReference>
<dbReference type="OrthoDB" id="9812856at2"/>
<reference evidence="1 2" key="1">
    <citation type="submission" date="2019-12" db="EMBL/GenBank/DDBJ databases">
        <authorList>
            <person name="Li J."/>
            <person name="Shi Y."/>
            <person name="Xu G."/>
            <person name="Xiao D."/>
            <person name="Ran X."/>
        </authorList>
    </citation>
    <scope>NUCLEOTIDE SEQUENCE [LARGE SCALE GENOMIC DNA]</scope>
    <source>
        <strain evidence="1 2">JCM 15915</strain>
    </source>
</reference>
<dbReference type="PANTHER" id="PTHR43481:SF4">
    <property type="entry name" value="GLYCEROL-1-PHOSPHATE PHOSPHOHYDROLASE 1-RELATED"/>
    <property type="match status" value="1"/>
</dbReference>
<dbReference type="InterPro" id="IPR023198">
    <property type="entry name" value="PGP-like_dom2"/>
</dbReference>
<dbReference type="GO" id="GO:0050308">
    <property type="term" value="F:sugar-phosphatase activity"/>
    <property type="evidence" value="ECO:0007669"/>
    <property type="project" value="TreeGrafter"/>
</dbReference>
<keyword evidence="1" id="KW-0378">Hydrolase</keyword>
<sequence>MTFSRRSTPLGSSVFPSDWAPTAVVFDCDGVLMDTEKSWVTTIARVSHDLGLASPDHLADRLTALPAATIAEALAAEELPENAPEAEVQGRGQEILSMLSALDVQRIERGVDLIPGAMDLVREFSEVLPVGVASNSTRTILDAKLETTGFKKYLGTWVSCDDVAQGKPEPDMYIRAVNNLGAQCDRALTFEDSTPGAEAAVAAGTRVTVLAEDVDAAPPAHFATTSFEDPEFRQMVRTWLGTGS</sequence>
<accession>A0A7K1LJ99</accession>
<dbReference type="InterPro" id="IPR023214">
    <property type="entry name" value="HAD_sf"/>
</dbReference>
<evidence type="ECO:0000313" key="1">
    <source>
        <dbReference type="EMBL" id="MUN55180.1"/>
    </source>
</evidence>
<comment type="caution">
    <text evidence="1">The sequence shown here is derived from an EMBL/GenBank/DDBJ whole genome shotgun (WGS) entry which is preliminary data.</text>
</comment>
<dbReference type="Proteomes" id="UP000462152">
    <property type="component" value="Unassembled WGS sequence"/>
</dbReference>
<dbReference type="Pfam" id="PF00702">
    <property type="entry name" value="Hydrolase"/>
    <property type="match status" value="1"/>
</dbReference>
<dbReference type="SFLD" id="SFLDG01129">
    <property type="entry name" value="C1.5:_HAD__Beta-PGM__Phosphata"/>
    <property type="match status" value="1"/>
</dbReference>
<dbReference type="RefSeq" id="WP_129314572.1">
    <property type="nucleotide sequence ID" value="NZ_NOIQ01000002.1"/>
</dbReference>
<dbReference type="InterPro" id="IPR006439">
    <property type="entry name" value="HAD-SF_hydro_IA"/>
</dbReference>
<dbReference type="InterPro" id="IPR051806">
    <property type="entry name" value="HAD-like_SPP"/>
</dbReference>
<dbReference type="Gene3D" id="1.10.150.240">
    <property type="entry name" value="Putative phosphatase, domain 2"/>
    <property type="match status" value="1"/>
</dbReference>
<dbReference type="PANTHER" id="PTHR43481">
    <property type="entry name" value="FRUCTOSE-1-PHOSPHATE PHOSPHATASE"/>
    <property type="match status" value="1"/>
</dbReference>
<dbReference type="Gene3D" id="3.40.50.1000">
    <property type="entry name" value="HAD superfamily/HAD-like"/>
    <property type="match status" value="1"/>
</dbReference>
<dbReference type="NCBIfam" id="TIGR01509">
    <property type="entry name" value="HAD-SF-IA-v3"/>
    <property type="match status" value="1"/>
</dbReference>
<name>A0A7K1LJ99_9MICC</name>
<keyword evidence="2" id="KW-1185">Reference proteome</keyword>
<protein>
    <submittedName>
        <fullName evidence="1">HAD-IA family hydrolase</fullName>
    </submittedName>
</protein>
<dbReference type="SFLD" id="SFLDS00003">
    <property type="entry name" value="Haloacid_Dehalogenase"/>
    <property type="match status" value="1"/>
</dbReference>
<dbReference type="SUPFAM" id="SSF56784">
    <property type="entry name" value="HAD-like"/>
    <property type="match status" value="1"/>
</dbReference>
<dbReference type="EMBL" id="WOGT01000004">
    <property type="protein sequence ID" value="MUN55180.1"/>
    <property type="molecule type" value="Genomic_DNA"/>
</dbReference>
<proteinExistence type="predicted"/>
<dbReference type="InterPro" id="IPR036412">
    <property type="entry name" value="HAD-like_sf"/>
</dbReference>
<evidence type="ECO:0000313" key="2">
    <source>
        <dbReference type="Proteomes" id="UP000462152"/>
    </source>
</evidence>